<dbReference type="EMBL" id="JH658886">
    <property type="protein sequence ID" value="EXL71889.1"/>
    <property type="molecule type" value="Genomic_DNA"/>
</dbReference>
<dbReference type="AlphaFoldDB" id="X0IFD4"/>
<dbReference type="HOGENOM" id="CLU_2291857_0_0_1"/>
<organism evidence="1">
    <name type="scientific">Fusarium oxysporum f. sp. conglutinans race 2 54008</name>
    <dbReference type="NCBI Taxonomy" id="1089457"/>
    <lineage>
        <taxon>Eukaryota</taxon>
        <taxon>Fungi</taxon>
        <taxon>Dikarya</taxon>
        <taxon>Ascomycota</taxon>
        <taxon>Pezizomycotina</taxon>
        <taxon>Sordariomycetes</taxon>
        <taxon>Hypocreomycetidae</taxon>
        <taxon>Hypocreales</taxon>
        <taxon>Nectriaceae</taxon>
        <taxon>Fusarium</taxon>
        <taxon>Fusarium oxysporum species complex</taxon>
    </lineage>
</organism>
<proteinExistence type="predicted"/>
<sequence length="101" mass="11692">MNPPARFPKAIILLIETGCMRSSKAATFVPCCTMRLHQESLFTLRSLISESSRTRAGVLQRQRLWIDFLYGHSLLFPTDTQFSGLSWKPMRQRKVSKARYQ</sequence>
<gene>
    <name evidence="1" type="ORF">FOPG_12447</name>
</gene>
<evidence type="ECO:0000313" key="1">
    <source>
        <dbReference type="EMBL" id="EXL71889.1"/>
    </source>
</evidence>
<accession>X0IFD4</accession>
<protein>
    <submittedName>
        <fullName evidence="1">Uncharacterized protein</fullName>
    </submittedName>
</protein>
<reference evidence="1" key="2">
    <citation type="submission" date="2012-05" db="EMBL/GenBank/DDBJ databases">
        <title>The Genome Annotation of Fusarium oxysporum PHW808.</title>
        <authorList>
            <consortium name="The Broad Institute Genomics Platform"/>
            <person name="Ma L.-J."/>
            <person name="Corby-Kistler H."/>
            <person name="Broz K."/>
            <person name="Gale L.R."/>
            <person name="Jonkers W."/>
            <person name="O'Donnell K."/>
            <person name="Ploetz R."/>
            <person name="Steinberg C."/>
            <person name="Schwartz D.C."/>
            <person name="VanEtten H."/>
            <person name="Zhou S."/>
            <person name="Young S.K."/>
            <person name="Zeng Q."/>
            <person name="Gargeya S."/>
            <person name="Fitzgerald M."/>
            <person name="Abouelleil A."/>
            <person name="Alvarado L."/>
            <person name="Chapman S.B."/>
            <person name="Gainer-Dewar J."/>
            <person name="Goldberg J."/>
            <person name="Griggs A."/>
            <person name="Gujja S."/>
            <person name="Hansen M."/>
            <person name="Howarth C."/>
            <person name="Imamovic A."/>
            <person name="Ireland A."/>
            <person name="Larimer J."/>
            <person name="McCowan C."/>
            <person name="Murphy C."/>
            <person name="Pearson M."/>
            <person name="Poon T.W."/>
            <person name="Priest M."/>
            <person name="Roberts A."/>
            <person name="Saif S."/>
            <person name="Shea T."/>
            <person name="Sykes S."/>
            <person name="Wortman J."/>
            <person name="Nusbaum C."/>
            <person name="Birren B."/>
        </authorList>
    </citation>
    <scope>NUCLEOTIDE SEQUENCE</scope>
    <source>
        <strain evidence="1">54008</strain>
    </source>
</reference>
<dbReference type="Proteomes" id="UP000030676">
    <property type="component" value="Unassembled WGS sequence"/>
</dbReference>
<name>X0IFD4_FUSOX</name>
<reference evidence="1" key="1">
    <citation type="submission" date="2011-11" db="EMBL/GenBank/DDBJ databases">
        <title>The Genome Sequence of Fusarium oxysporum PHW808.</title>
        <authorList>
            <consortium name="The Broad Institute Genome Sequencing Platform"/>
            <person name="Ma L.-J."/>
            <person name="Gale L.R."/>
            <person name="Schwartz D.C."/>
            <person name="Zhou S."/>
            <person name="Corby-Kistler H."/>
            <person name="Young S.K."/>
            <person name="Zeng Q."/>
            <person name="Gargeya S."/>
            <person name="Fitzgerald M."/>
            <person name="Haas B."/>
            <person name="Abouelleil A."/>
            <person name="Alvarado L."/>
            <person name="Arachchi H.M."/>
            <person name="Berlin A."/>
            <person name="Brown A."/>
            <person name="Chapman S.B."/>
            <person name="Chen Z."/>
            <person name="Dunbar C."/>
            <person name="Freedman E."/>
            <person name="Gearin G."/>
            <person name="Goldberg J."/>
            <person name="Griggs A."/>
            <person name="Gujja S."/>
            <person name="Heiman D."/>
            <person name="Howarth C."/>
            <person name="Larson L."/>
            <person name="Lui A."/>
            <person name="MacDonald P.J.P."/>
            <person name="Montmayeur A."/>
            <person name="Murphy C."/>
            <person name="Neiman D."/>
            <person name="Pearson M."/>
            <person name="Priest M."/>
            <person name="Roberts A."/>
            <person name="Saif S."/>
            <person name="Shea T."/>
            <person name="Shenoy N."/>
            <person name="Sisk P."/>
            <person name="Stolte C."/>
            <person name="Sykes S."/>
            <person name="Wortman J."/>
            <person name="Nusbaum C."/>
            <person name="Birren B."/>
        </authorList>
    </citation>
    <scope>NUCLEOTIDE SEQUENCE [LARGE SCALE GENOMIC DNA]</scope>
    <source>
        <strain evidence="1">54008</strain>
    </source>
</reference>